<reference evidence="4" key="1">
    <citation type="submission" date="2023-07" db="EMBL/GenBank/DDBJ databases">
        <title>Draft genome sequence of Agarivorans aestuarii strain ZMCS4, a CAZymes producing bacteria isolated from the marine brown algae Clodostephus spongiosus.</title>
        <authorList>
            <person name="Lorente B."/>
            <person name="Cabral C."/>
            <person name="Frias J."/>
            <person name="Faria J."/>
            <person name="Toubarro D."/>
        </authorList>
    </citation>
    <scope>NUCLEOTIDE SEQUENCE [LARGE SCALE GENOMIC DNA]</scope>
    <source>
        <strain evidence="4">ZMCS4</strain>
    </source>
</reference>
<proteinExistence type="predicted"/>
<comment type="caution">
    <text evidence="3">The sequence shown here is derived from an EMBL/GenBank/DDBJ whole genome shotgun (WGS) entry which is preliminary data.</text>
</comment>
<keyword evidence="3" id="KW-0547">Nucleotide-binding</keyword>
<reference evidence="3 4" key="2">
    <citation type="submission" date="2023-12" db="EMBL/GenBank/DDBJ databases">
        <authorList>
            <consortium name="Cladostephus spongiosus"/>
            <person name="Lorente B."/>
            <person name="Cabral C."/>
            <person name="Frias J."/>
            <person name="Faria J."/>
            <person name="Toubarro D."/>
        </authorList>
    </citation>
    <scope>NUCLEOTIDE SEQUENCE [LARGE SCALE GENOMIC DNA]</scope>
    <source>
        <strain evidence="3 4">ZMCS4</strain>
    </source>
</reference>
<gene>
    <name evidence="3" type="ORF">SNR37_000593</name>
</gene>
<evidence type="ECO:0000256" key="2">
    <source>
        <dbReference type="SAM" id="MobiDB-lite"/>
    </source>
</evidence>
<dbReference type="Pfam" id="PF12128">
    <property type="entry name" value="DUF3584"/>
    <property type="match status" value="1"/>
</dbReference>
<keyword evidence="1" id="KW-0175">Coiled coil</keyword>
<keyword evidence="3" id="KW-0067">ATP-binding</keyword>
<dbReference type="Proteomes" id="UP001310248">
    <property type="component" value="Unassembled WGS sequence"/>
</dbReference>
<feature type="coiled-coil region" evidence="1">
    <location>
        <begin position="312"/>
        <end position="382"/>
    </location>
</feature>
<dbReference type="InterPro" id="IPR021979">
    <property type="entry name" value="DUF3584"/>
</dbReference>
<accession>A0ABU7G776</accession>
<protein>
    <submittedName>
        <fullName evidence="3">ATP-binding protein</fullName>
    </submittedName>
</protein>
<evidence type="ECO:0000313" key="4">
    <source>
        <dbReference type="Proteomes" id="UP001310248"/>
    </source>
</evidence>
<dbReference type="EMBL" id="JAYDYW010000012">
    <property type="protein sequence ID" value="MEE1675268.1"/>
    <property type="molecule type" value="Genomic_DNA"/>
</dbReference>
<keyword evidence="4" id="KW-1185">Reference proteome</keyword>
<sequence>MSKHTYQGFAHCQFLVKLSHCPARAQTQNWFVLSSWQQHLLQQQVLSLANLKGCTLSGLLRIILIDTHLKGVVELKLDQHSNICGTNASGKTTLQRLIPVFYGEYPSRVVPSTRDSFERWYLPREASYIIYEYQQYNGQVAQVVLSSGREDQGVKYRFIGKPFELSDFVDKQDEQGTWFLAPAKLGQKLKKQEHNGAALATTRFLNTREFRAIIQNDRSLQNAGDSDLKAFARQFSMCDPKHGLRHIEKLAKAVHSKEGKMETIKSMIAAILEEEGVTLKPTWVDANKAQAWIQETRLIQQFEAIRPKFVKLEQINQQLLSSEAQLQQLDKNLQNDEAELFSQSEQAQRQLNQLKQQLSELEQEWQNQREQLNQAVSSANADVSSFDKQLNHIEDDYQAWQDKNIEHALSAVEQLPLWREQVREVSERHQLLTEQHSDIEAHFNQRKSEINEQLNSALNKLHKNKDQLQQQLNQEKQQQQAELNNEQQQQQKQISQVEQSFQQQQHKNQLEMAQLEAGTLQMGYTEEESRQLNIMDNRLDEANQQQQLLSAQVRQHNEQLHSFKQQRQQADQTLATASQQSRQLEQKLSGLKDSLQPADGSLLAHLRSEHPQWDQSIGKLINPELLNRRDLKPHSETNHNSVFGLALDLKAIDAPECAATEEQIKQQIEQIQQAFNEAQKQLKQAELALSDANKAVQQQDLSVAEATAAHHNSEDQLKRLQEEKQLLKESFSSALKQRQSVGLEKQTKLKAYLENAQTQHQEYLGELREQHQEAKLEKMAWWEEKVDALALQLSQAQDAISNRQKQAKEALKQSEQWYRGELQAQGLDDQLIVDLAKQKRQLNQQIQDAEQYRDEVSEYKIWHQQVWLNQKPQLNDALATARQAQSTAKQALNEQLAHFKQQRDSQQGELSKLKQELEQLQQQYGQTQNLLRKIKQLALPKQNNSGDAIEAAGTAAERARQAEQQIQQRNQQLEQVNESVRHFDSLLAQQAGSDLSETWERSRAACRRSNEEGESTLAYRELVPHLSELLNGLVPQKVQGLIDHGRNLGMSISSFYQNLSDIDQRILSQSRRITREIGEDLSLDGVSDSAVKIRSKISELEFWDELKTFVDNFQAWQQQGFNQLPDEDYATSMRVALDIIGRSALKEGVSRLLLIELTLREGNSDLVIRTDRQLNESSSHGMAYLILCKFLLAFTRLLRGNADTYIHWPIDELGTLHQSNVKKIFDACDHNQIRILGAFPNPESEVLDLFTHRYIINREKRQLQVVQPRINPLQEKLKAAQAAKASTKQAEAEL</sequence>
<feature type="region of interest" description="Disordered" evidence="2">
    <location>
        <begin position="466"/>
        <end position="491"/>
    </location>
</feature>
<feature type="region of interest" description="Disordered" evidence="2">
    <location>
        <begin position="551"/>
        <end position="587"/>
    </location>
</feature>
<name>A0ABU7G776_9ALTE</name>
<feature type="coiled-coil region" evidence="1">
    <location>
        <begin position="657"/>
        <end position="979"/>
    </location>
</feature>
<evidence type="ECO:0000256" key="1">
    <source>
        <dbReference type="SAM" id="Coils"/>
    </source>
</evidence>
<feature type="compositionally biased region" description="Low complexity" evidence="2">
    <location>
        <begin position="467"/>
        <end position="491"/>
    </location>
</feature>
<feature type="compositionally biased region" description="Polar residues" evidence="2">
    <location>
        <begin position="562"/>
        <end position="583"/>
    </location>
</feature>
<evidence type="ECO:0000313" key="3">
    <source>
        <dbReference type="EMBL" id="MEE1675268.1"/>
    </source>
</evidence>
<dbReference type="GO" id="GO:0005524">
    <property type="term" value="F:ATP binding"/>
    <property type="evidence" value="ECO:0007669"/>
    <property type="project" value="UniProtKB-KW"/>
</dbReference>
<dbReference type="RefSeq" id="WP_329776210.1">
    <property type="nucleotide sequence ID" value="NZ_JAYDYW010000012.1"/>
</dbReference>
<organism evidence="3 4">
    <name type="scientific">Agarivorans aestuarii</name>
    <dbReference type="NCBI Taxonomy" id="1563703"/>
    <lineage>
        <taxon>Bacteria</taxon>
        <taxon>Pseudomonadati</taxon>
        <taxon>Pseudomonadota</taxon>
        <taxon>Gammaproteobacteria</taxon>
        <taxon>Alteromonadales</taxon>
        <taxon>Alteromonadaceae</taxon>
        <taxon>Agarivorans</taxon>
    </lineage>
</organism>